<dbReference type="InterPro" id="IPR035368">
    <property type="entry name" value="Nrap_D3"/>
</dbReference>
<dbReference type="RefSeq" id="XP_064770495.1">
    <property type="nucleotide sequence ID" value="XM_064911468.1"/>
</dbReference>
<evidence type="ECO:0000256" key="6">
    <source>
        <dbReference type="SAM" id="Coils"/>
    </source>
</evidence>
<feature type="domain" description="Nrap protein" evidence="12">
    <location>
        <begin position="850"/>
        <end position="995"/>
    </location>
</feature>
<evidence type="ECO:0000256" key="3">
    <source>
        <dbReference type="ARBA" id="ARBA00022884"/>
    </source>
</evidence>
<feature type="domain" description="Nrap protein" evidence="10">
    <location>
        <begin position="490"/>
        <end position="638"/>
    </location>
</feature>
<dbReference type="InterPro" id="IPR035370">
    <property type="entry name" value="Nrap_D5"/>
</dbReference>
<dbReference type="PANTHER" id="PTHR17972:SF0">
    <property type="entry name" value="NUCLEOLAR PROTEIN 6"/>
    <property type="match status" value="1"/>
</dbReference>
<gene>
    <name evidence="14" type="ORF">BZA70DRAFT_271366</name>
</gene>
<name>A0ABR1FCI1_9ASCO</name>
<accession>A0ABR1FCI1</accession>
<keyword evidence="6" id="KW-0175">Coiled coil</keyword>
<evidence type="ECO:0000259" key="12">
    <source>
        <dbReference type="Pfam" id="PF17406"/>
    </source>
</evidence>
<dbReference type="Pfam" id="PF17405">
    <property type="entry name" value="Nrap_D4"/>
    <property type="match status" value="1"/>
</dbReference>
<evidence type="ECO:0000256" key="2">
    <source>
        <dbReference type="ARBA" id="ARBA00006674"/>
    </source>
</evidence>
<dbReference type="PANTHER" id="PTHR17972">
    <property type="entry name" value="NUCLEOLAR RNA-ASSOCIATED PROTEIN"/>
    <property type="match status" value="1"/>
</dbReference>
<comment type="subcellular location">
    <subcellularLocation>
        <location evidence="1 5">Nucleus</location>
        <location evidence="1 5">Nucleolus</location>
    </subcellularLocation>
</comment>
<dbReference type="InterPro" id="IPR035367">
    <property type="entry name" value="Nrap_D2"/>
</dbReference>
<keyword evidence="4 5" id="KW-0539">Nucleus</keyword>
<keyword evidence="5" id="KW-0690">Ribosome biogenesis</keyword>
<evidence type="ECO:0000256" key="1">
    <source>
        <dbReference type="ARBA" id="ARBA00004604"/>
    </source>
</evidence>
<comment type="similarity">
    <text evidence="2 5">Belongs to the NRAP family.</text>
</comment>
<evidence type="ECO:0000256" key="4">
    <source>
        <dbReference type="ARBA" id="ARBA00023242"/>
    </source>
</evidence>
<dbReference type="Gene3D" id="3.30.70.3020">
    <property type="match status" value="1"/>
</dbReference>
<evidence type="ECO:0000259" key="9">
    <source>
        <dbReference type="Pfam" id="PF17403"/>
    </source>
</evidence>
<dbReference type="InterPro" id="IPR035082">
    <property type="entry name" value="Nrap_D1"/>
</dbReference>
<feature type="region of interest" description="Disordered" evidence="7">
    <location>
        <begin position="1"/>
        <end position="70"/>
    </location>
</feature>
<feature type="domain" description="Nrap protein" evidence="8">
    <location>
        <begin position="193"/>
        <end position="335"/>
    </location>
</feature>
<dbReference type="Gene3D" id="1.10.1410.10">
    <property type="match status" value="2"/>
</dbReference>
<feature type="compositionally biased region" description="Acidic residues" evidence="7">
    <location>
        <begin position="21"/>
        <end position="50"/>
    </location>
</feature>
<protein>
    <recommendedName>
        <fullName evidence="5">U3 small nucleolar RNA-associated protein 22</fullName>
    </recommendedName>
</protein>
<dbReference type="InterPro" id="IPR035369">
    <property type="entry name" value="Nrap_D4"/>
</dbReference>
<dbReference type="InterPro" id="IPR035371">
    <property type="entry name" value="Nrap_D6"/>
</dbReference>
<evidence type="ECO:0000259" key="11">
    <source>
        <dbReference type="Pfam" id="PF17405"/>
    </source>
</evidence>
<evidence type="ECO:0000259" key="10">
    <source>
        <dbReference type="Pfam" id="PF17404"/>
    </source>
</evidence>
<dbReference type="InterPro" id="IPR005554">
    <property type="entry name" value="NOL6/Upt22"/>
</dbReference>
<feature type="compositionally biased region" description="Low complexity" evidence="7">
    <location>
        <begin position="51"/>
        <end position="61"/>
    </location>
</feature>
<dbReference type="Pfam" id="PF17407">
    <property type="entry name" value="Nrap_D6"/>
    <property type="match status" value="1"/>
</dbReference>
<organism evidence="14 15">
    <name type="scientific">Myxozyma melibiosi</name>
    <dbReference type="NCBI Taxonomy" id="54550"/>
    <lineage>
        <taxon>Eukaryota</taxon>
        <taxon>Fungi</taxon>
        <taxon>Dikarya</taxon>
        <taxon>Ascomycota</taxon>
        <taxon>Saccharomycotina</taxon>
        <taxon>Lipomycetes</taxon>
        <taxon>Lipomycetales</taxon>
        <taxon>Lipomycetaceae</taxon>
        <taxon>Myxozyma</taxon>
    </lineage>
</organism>
<comment type="caution">
    <text evidence="14">The sequence shown here is derived from an EMBL/GenBank/DDBJ whole genome shotgun (WGS) entry which is preliminary data.</text>
</comment>
<dbReference type="EMBL" id="JBBJBU010000001">
    <property type="protein sequence ID" value="KAK7207462.1"/>
    <property type="molecule type" value="Genomic_DNA"/>
</dbReference>
<dbReference type="Proteomes" id="UP001498771">
    <property type="component" value="Unassembled WGS sequence"/>
</dbReference>
<evidence type="ECO:0000313" key="15">
    <source>
        <dbReference type="Proteomes" id="UP001498771"/>
    </source>
</evidence>
<sequence length="1134" mass="127639">MTVAKRKREEVTVENGNNESVDVEENAYSDGFDESEEDEDMASDDGDGDDLASSATGSKQQLQKKKKPKAAHLADDLRNLQEAVQLYKSNIFKLEIDELLKELKVDETKTKAVDRVLHKLKDFIEAIPDSKQDLMLSDAEKTISKSGIAIPFPDPKPPKDAQYRFAYSTPSDFNLVGSYALKTMIKSPERFAIDVVVDMPAALFTEKDTLNYRYFHKRAFYLAYIAAAFKNSEQLNFDLSYEFLDGDHLRPVLRLDSLKDGSESDFHKAKCYIRIVPGIAKDTFPISKLSPARNCVRYASVSPQQQLKPTPYYNSSILSDTQHFSSTVFINKAIKSSDGFRDAVKLGDIWLRQRGFSSATAGFGAAEWAVLMAALLVGGGARGSKVLANGFSNYQLFKATLGYVASTDIAETPVAVGVEGIDFDKSVFDGRPVLVQNDVNLNVLYRMSPSDYSKFRHEAALTVKELDDVNGDHFDSVFLEKVDSVIYQSDLTFCAKFPPEDKSFRDLGRVFNPSYYGYLSARVYEVLKQGLGERVDLISVRATENFKFAVESRKPSSSGEPAFTIGLLLNPEHSERLVIHGPSAEDKQASAEFRKFWGRKSELRRFKDGSITESVVWEPRAEESVVTQIVRYVLERHVGEAMTKGLYVVGDGLNKMFAQDRELADAPGTNAIALYQKNLDEFDLLRKMLIDIDDLPLKVSAVLPASERLRYASVRPPVEFSVHSSEDFSNVVIELETSAKWPDDLKAVQHSKAAFLLGIGQSLCRMDPTVVTNTGLDRDPDTIENFAFLDVLMPSGYAFRVRLRTEREAAMLRNYKPDRDLGLRGFKTLEREFTLAARHTTEFATLCHRYPFLSGTVRRVKKWLHAHYLSDHFDAVTVEMLTLAVFLKPFPWSAPASSYTGFLRVLYFLAHWDWRSEPLILDVDQTLTIADVQGVREKFKQQRANDPELSQGALFIAINYERSGMMWTQPNPRKVIASRMTALARASCAALKSGGVVFGGEADEFRKLFVSPVEDFDFVIYLEKIPAEESAYPPGVEQLNEPVELYFKELESVFDGAAVFFRNRLRNDVIAGVWDPRIMAERSWKVYLGYSTRPVQEEGVEQKGTATVRANVDGMVREMERLGGDLVREVVRRA</sequence>
<dbReference type="Pfam" id="PF17403">
    <property type="entry name" value="Nrap_D2"/>
    <property type="match status" value="1"/>
</dbReference>
<dbReference type="Pfam" id="PF03813">
    <property type="entry name" value="Nrap"/>
    <property type="match status" value="1"/>
</dbReference>
<evidence type="ECO:0000259" key="8">
    <source>
        <dbReference type="Pfam" id="PF03813"/>
    </source>
</evidence>
<dbReference type="GeneID" id="90036980"/>
<dbReference type="Pfam" id="PF17406">
    <property type="entry name" value="Nrap_D5"/>
    <property type="match status" value="1"/>
</dbReference>
<feature type="coiled-coil region" evidence="6">
    <location>
        <begin position="70"/>
        <end position="97"/>
    </location>
</feature>
<feature type="domain" description="Nrap protein" evidence="11">
    <location>
        <begin position="669"/>
        <end position="848"/>
    </location>
</feature>
<keyword evidence="3 5" id="KW-0694">RNA-binding</keyword>
<keyword evidence="5" id="KW-0687">Ribonucleoprotein</keyword>
<dbReference type="Pfam" id="PF17404">
    <property type="entry name" value="Nrap_D3"/>
    <property type="match status" value="1"/>
</dbReference>
<keyword evidence="15" id="KW-1185">Reference proteome</keyword>
<feature type="domain" description="Nrap protein" evidence="9">
    <location>
        <begin position="340"/>
        <end position="481"/>
    </location>
</feature>
<proteinExistence type="inferred from homology"/>
<dbReference type="Gene3D" id="3.30.70.3030">
    <property type="match status" value="1"/>
</dbReference>
<evidence type="ECO:0000256" key="7">
    <source>
        <dbReference type="SAM" id="MobiDB-lite"/>
    </source>
</evidence>
<evidence type="ECO:0000313" key="14">
    <source>
        <dbReference type="EMBL" id="KAK7207462.1"/>
    </source>
</evidence>
<evidence type="ECO:0000256" key="5">
    <source>
        <dbReference type="RuleBase" id="RU364032"/>
    </source>
</evidence>
<feature type="domain" description="Nrap protein" evidence="13">
    <location>
        <begin position="1014"/>
        <end position="1130"/>
    </location>
</feature>
<evidence type="ECO:0000259" key="13">
    <source>
        <dbReference type="Pfam" id="PF17407"/>
    </source>
</evidence>
<keyword evidence="5" id="KW-0698">rRNA processing</keyword>
<reference evidence="14 15" key="1">
    <citation type="submission" date="2024-03" db="EMBL/GenBank/DDBJ databases">
        <title>Genome-scale model development and genomic sequencing of the oleaginous clade Lipomyces.</title>
        <authorList>
            <consortium name="Lawrence Berkeley National Laboratory"/>
            <person name="Czajka J.J."/>
            <person name="Han Y."/>
            <person name="Kim J."/>
            <person name="Mondo S.J."/>
            <person name="Hofstad B.A."/>
            <person name="Robles A."/>
            <person name="Haridas S."/>
            <person name="Riley R."/>
            <person name="LaButti K."/>
            <person name="Pangilinan J."/>
            <person name="Andreopoulos W."/>
            <person name="Lipzen A."/>
            <person name="Yan J."/>
            <person name="Wang M."/>
            <person name="Ng V."/>
            <person name="Grigoriev I.V."/>
            <person name="Spatafora J.W."/>
            <person name="Magnuson J.K."/>
            <person name="Baker S.E."/>
            <person name="Pomraning K.R."/>
        </authorList>
    </citation>
    <scope>NUCLEOTIDE SEQUENCE [LARGE SCALE GENOMIC DNA]</scope>
    <source>
        <strain evidence="14 15">Phaff 52-87</strain>
    </source>
</reference>